<proteinExistence type="predicted"/>
<evidence type="ECO:0000313" key="2">
    <source>
        <dbReference type="Proteomes" id="UP000652761"/>
    </source>
</evidence>
<keyword evidence="2" id="KW-1185">Reference proteome</keyword>
<dbReference type="AlphaFoldDB" id="A0A843URL0"/>
<evidence type="ECO:0000313" key="1">
    <source>
        <dbReference type="EMBL" id="MQL84360.1"/>
    </source>
</evidence>
<comment type="caution">
    <text evidence="1">The sequence shown here is derived from an EMBL/GenBank/DDBJ whole genome shotgun (WGS) entry which is preliminary data.</text>
</comment>
<dbReference type="EMBL" id="NMUH01000756">
    <property type="protein sequence ID" value="MQL84360.1"/>
    <property type="molecule type" value="Genomic_DNA"/>
</dbReference>
<name>A0A843URL0_COLES</name>
<dbReference type="Proteomes" id="UP000652761">
    <property type="component" value="Unassembled WGS sequence"/>
</dbReference>
<gene>
    <name evidence="1" type="ORF">Taro_016860</name>
</gene>
<reference evidence="1" key="1">
    <citation type="submission" date="2017-07" db="EMBL/GenBank/DDBJ databases">
        <title>Taro Niue Genome Assembly and Annotation.</title>
        <authorList>
            <person name="Atibalentja N."/>
            <person name="Keating K."/>
            <person name="Fields C.J."/>
        </authorList>
    </citation>
    <scope>NUCLEOTIDE SEQUENCE</scope>
    <source>
        <strain evidence="1">Niue_2</strain>
        <tissue evidence="1">Leaf</tissue>
    </source>
</reference>
<organism evidence="1 2">
    <name type="scientific">Colocasia esculenta</name>
    <name type="common">Wild taro</name>
    <name type="synonym">Arum esculentum</name>
    <dbReference type="NCBI Taxonomy" id="4460"/>
    <lineage>
        <taxon>Eukaryota</taxon>
        <taxon>Viridiplantae</taxon>
        <taxon>Streptophyta</taxon>
        <taxon>Embryophyta</taxon>
        <taxon>Tracheophyta</taxon>
        <taxon>Spermatophyta</taxon>
        <taxon>Magnoliopsida</taxon>
        <taxon>Liliopsida</taxon>
        <taxon>Araceae</taxon>
        <taxon>Aroideae</taxon>
        <taxon>Colocasieae</taxon>
        <taxon>Colocasia</taxon>
    </lineage>
</organism>
<accession>A0A843URL0</accession>
<protein>
    <submittedName>
        <fullName evidence="1">Uncharacterized protein</fullName>
    </submittedName>
</protein>
<sequence length="61" mass="6501">MHLWRLNCEGRPGGIQGVVLFSVKEDLVVSRVLFPSCEGRPAGVLGAVVSLRGTVPLLVKS</sequence>